<accession>A0A8A7KCF9</accession>
<name>A0A8A7KCF9_9FIRM</name>
<dbReference type="Pfam" id="PF00005">
    <property type="entry name" value="ABC_tran"/>
    <property type="match status" value="2"/>
</dbReference>
<dbReference type="NCBIfam" id="NF000355">
    <property type="entry name" value="ribo_prot_ABC_F"/>
    <property type="match status" value="1"/>
</dbReference>
<keyword evidence="2" id="KW-0547">Nucleotide-binding</keyword>
<dbReference type="InterPro" id="IPR027417">
    <property type="entry name" value="P-loop_NTPase"/>
</dbReference>
<dbReference type="Pfam" id="PF12848">
    <property type="entry name" value="ABC_tran_Xtn"/>
    <property type="match status" value="1"/>
</dbReference>
<dbReference type="FunFam" id="3.40.50.300:FF:000309">
    <property type="entry name" value="ABC transporter ATP-binding protein"/>
    <property type="match status" value="1"/>
</dbReference>
<feature type="domain" description="ABC transporter" evidence="5">
    <location>
        <begin position="4"/>
        <end position="261"/>
    </location>
</feature>
<dbReference type="GO" id="GO:0016887">
    <property type="term" value="F:ATP hydrolysis activity"/>
    <property type="evidence" value="ECO:0007669"/>
    <property type="project" value="InterPro"/>
</dbReference>
<dbReference type="KEGG" id="ifn:GM661_04415"/>
<dbReference type="InterPro" id="IPR032781">
    <property type="entry name" value="ABC_tran_Xtn"/>
</dbReference>
<evidence type="ECO:0000256" key="2">
    <source>
        <dbReference type="ARBA" id="ARBA00022741"/>
    </source>
</evidence>
<proteinExistence type="predicted"/>
<dbReference type="SUPFAM" id="SSF52540">
    <property type="entry name" value="P-loop containing nucleoside triphosphate hydrolases"/>
    <property type="match status" value="2"/>
</dbReference>
<keyword evidence="7" id="KW-1185">Reference proteome</keyword>
<keyword evidence="1" id="KW-0677">Repeat</keyword>
<keyword evidence="4" id="KW-0175">Coiled coil</keyword>
<dbReference type="PANTHER" id="PTHR42855:SF2">
    <property type="entry name" value="DRUG RESISTANCE ABC TRANSPORTER,ATP-BINDING PROTEIN"/>
    <property type="match status" value="1"/>
</dbReference>
<dbReference type="PROSITE" id="PS00211">
    <property type="entry name" value="ABC_TRANSPORTER_1"/>
    <property type="match status" value="2"/>
</dbReference>
<dbReference type="EMBL" id="CP046640">
    <property type="protein sequence ID" value="QTL97278.1"/>
    <property type="molecule type" value="Genomic_DNA"/>
</dbReference>
<dbReference type="AlphaFoldDB" id="A0A8A7KCF9"/>
<dbReference type="InterPro" id="IPR017871">
    <property type="entry name" value="ABC_transporter-like_CS"/>
</dbReference>
<dbReference type="PANTHER" id="PTHR42855">
    <property type="entry name" value="ABC TRANSPORTER ATP-BINDING SUBUNIT"/>
    <property type="match status" value="1"/>
</dbReference>
<dbReference type="InterPro" id="IPR051309">
    <property type="entry name" value="ABCF_ATPase"/>
</dbReference>
<dbReference type="FunFam" id="3.40.50.300:FF:000011">
    <property type="entry name" value="Putative ABC transporter ATP-binding component"/>
    <property type="match status" value="1"/>
</dbReference>
<dbReference type="SMART" id="SM00382">
    <property type="entry name" value="AAA"/>
    <property type="match status" value="2"/>
</dbReference>
<feature type="coiled-coil region" evidence="4">
    <location>
        <begin position="254"/>
        <end position="281"/>
    </location>
</feature>
<evidence type="ECO:0000313" key="6">
    <source>
        <dbReference type="EMBL" id="QTL97278.1"/>
    </source>
</evidence>
<feature type="domain" description="ABC transporter" evidence="5">
    <location>
        <begin position="335"/>
        <end position="547"/>
    </location>
</feature>
<sequence length="635" mass="73675">MLVVSLNNIAKSYGVTDVLTDFSLHVNQGERVGLIGPNGCGKTTVFKIIAGFEPYSSGNLSLKRGIEIGYLSQLPDFEDDRTIIEELRTNYFHLIEMEKKLRFLEEKMAVSNNNIDHDKLMKKYSELQHSFEREGGYEYESKIKKVALGMGFTKEELNQRIVNTLSGGEKTRLGLIKLLLSEPDLLLLDEPTNHLDLSSIQWLEDYLSDYQGTVIAISHDRYFLDKVVERIVELRDGKNEEYNGTYTYYLEERKRRFEQRLHEYENQQKKIKKMEEAIERLYVWGRSADNAKFFKRAKSMEKSLDKIDRIDKPILDGKQMGLDLSVDERSGKEVLTIRNLDKGFNKEQIIKDLNLNLYWGEKAAIIGKNGSGKTSLLKMILGDYHPDSGEIKVGSNVKIGYYSQEFEGFNPNDDLLTALRRECSMTTAEARNALAAFLFTEDEVFKKVADLSGGEKSRLRLLQLMNGSYNFLILDEPTNHLDLPSREILEEALAEYSGTVMVVSHDRYFLNKIIELTYELIDGSLLKYYGNYDYYRKKKEDIIQEKDKIVDEEKPEMSDYHKLKEKARQERQRKSSLANIEEEIETKEVLIKEIEEEMTAPENITDIKLLNKLKIKYDKLKQGLAELYKEWESYI</sequence>
<dbReference type="GO" id="GO:0005524">
    <property type="term" value="F:ATP binding"/>
    <property type="evidence" value="ECO:0007669"/>
    <property type="project" value="UniProtKB-KW"/>
</dbReference>
<keyword evidence="3" id="KW-0067">ATP-binding</keyword>
<dbReference type="InterPro" id="IPR003439">
    <property type="entry name" value="ABC_transporter-like_ATP-bd"/>
</dbReference>
<dbReference type="RefSeq" id="WP_230868909.1">
    <property type="nucleotide sequence ID" value="NZ_CP046640.1"/>
</dbReference>
<evidence type="ECO:0000256" key="3">
    <source>
        <dbReference type="ARBA" id="ARBA00022840"/>
    </source>
</evidence>
<dbReference type="InterPro" id="IPR003593">
    <property type="entry name" value="AAA+_ATPase"/>
</dbReference>
<dbReference type="Proteomes" id="UP000665020">
    <property type="component" value="Chromosome"/>
</dbReference>
<dbReference type="Gene3D" id="3.40.50.300">
    <property type="entry name" value="P-loop containing nucleotide triphosphate hydrolases"/>
    <property type="match status" value="2"/>
</dbReference>
<organism evidence="6 7">
    <name type="scientific">Iocasia fonsfrigidae</name>
    <dbReference type="NCBI Taxonomy" id="2682810"/>
    <lineage>
        <taxon>Bacteria</taxon>
        <taxon>Bacillati</taxon>
        <taxon>Bacillota</taxon>
        <taxon>Clostridia</taxon>
        <taxon>Halanaerobiales</taxon>
        <taxon>Halanaerobiaceae</taxon>
        <taxon>Iocasia</taxon>
    </lineage>
</organism>
<dbReference type="CDD" id="cd03221">
    <property type="entry name" value="ABCF_EF-3"/>
    <property type="match status" value="2"/>
</dbReference>
<evidence type="ECO:0000259" key="5">
    <source>
        <dbReference type="PROSITE" id="PS50893"/>
    </source>
</evidence>
<feature type="coiled-coil region" evidence="4">
    <location>
        <begin position="577"/>
        <end position="630"/>
    </location>
</feature>
<dbReference type="GO" id="GO:0003676">
    <property type="term" value="F:nucleic acid binding"/>
    <property type="evidence" value="ECO:0007669"/>
    <property type="project" value="UniProtKB-ARBA"/>
</dbReference>
<evidence type="ECO:0000313" key="7">
    <source>
        <dbReference type="Proteomes" id="UP000665020"/>
    </source>
</evidence>
<reference evidence="6" key="1">
    <citation type="submission" date="2019-12" db="EMBL/GenBank/DDBJ databases">
        <authorList>
            <person name="zhang j."/>
            <person name="sun C.M."/>
        </authorList>
    </citation>
    <scope>NUCLEOTIDE SEQUENCE</scope>
    <source>
        <strain evidence="6">NS-1</strain>
    </source>
</reference>
<gene>
    <name evidence="6" type="primary">abc-f</name>
    <name evidence="6" type="ORF">GM661_04415</name>
</gene>
<evidence type="ECO:0000256" key="4">
    <source>
        <dbReference type="SAM" id="Coils"/>
    </source>
</evidence>
<dbReference type="PROSITE" id="PS50893">
    <property type="entry name" value="ABC_TRANSPORTER_2"/>
    <property type="match status" value="2"/>
</dbReference>
<evidence type="ECO:0000256" key="1">
    <source>
        <dbReference type="ARBA" id="ARBA00022737"/>
    </source>
</evidence>
<protein>
    <submittedName>
        <fullName evidence="6">ABC-F type ribosomal protection protein</fullName>
    </submittedName>
</protein>